<dbReference type="EMBL" id="JAPVOI010000004">
    <property type="protein sequence ID" value="MCZ4090187.1"/>
    <property type="molecule type" value="Genomic_DNA"/>
</dbReference>
<dbReference type="Proteomes" id="UP001079430">
    <property type="component" value="Unassembled WGS sequence"/>
</dbReference>
<organism evidence="1 2">
    <name type="scientific">Sinorhizobium psoraleae</name>
    <dbReference type="NCBI Taxonomy" id="520838"/>
    <lineage>
        <taxon>Bacteria</taxon>
        <taxon>Pseudomonadati</taxon>
        <taxon>Pseudomonadota</taxon>
        <taxon>Alphaproteobacteria</taxon>
        <taxon>Hyphomicrobiales</taxon>
        <taxon>Rhizobiaceae</taxon>
        <taxon>Sinorhizobium/Ensifer group</taxon>
        <taxon>Sinorhizobium</taxon>
    </lineage>
</organism>
<sequence length="43" mass="4854">MIQKIERYKPKLCLPGDLGFSHDFKELPADDLSLSMVGTMKAE</sequence>
<gene>
    <name evidence="1" type="ORF">O3W52_08935</name>
</gene>
<comment type="caution">
    <text evidence="1">The sequence shown here is derived from an EMBL/GenBank/DDBJ whole genome shotgun (WGS) entry which is preliminary data.</text>
</comment>
<name>A0ABT4KDZ9_9HYPH</name>
<reference evidence="1" key="1">
    <citation type="submission" date="2022-10" db="EMBL/GenBank/DDBJ databases">
        <title>Whole genome sequencing of three plant growth promoting bacteria isolated from Vachellia tortilis subsp. raddiana in Morocco.</title>
        <authorList>
            <person name="Hnini M."/>
            <person name="Zouagui R."/>
            <person name="Zouagui H."/>
            <person name="Chemao Elfihri M.-W."/>
            <person name="Ibrahimi A."/>
            <person name="Sbabou L."/>
            <person name="Aurag J."/>
        </authorList>
    </citation>
    <scope>NUCLEOTIDE SEQUENCE</scope>
    <source>
        <strain evidence="1">LMR678</strain>
    </source>
</reference>
<proteinExistence type="predicted"/>
<keyword evidence="2" id="KW-1185">Reference proteome</keyword>
<protein>
    <submittedName>
        <fullName evidence="1">Uncharacterized protein</fullName>
    </submittedName>
</protein>
<accession>A0ABT4KDZ9</accession>
<evidence type="ECO:0000313" key="2">
    <source>
        <dbReference type="Proteomes" id="UP001079430"/>
    </source>
</evidence>
<evidence type="ECO:0000313" key="1">
    <source>
        <dbReference type="EMBL" id="MCZ4090187.1"/>
    </source>
</evidence>